<keyword evidence="2" id="KW-0518">Myosin</keyword>
<name>A0A8B8F000_CRAVI</name>
<proteinExistence type="predicted"/>
<gene>
    <name evidence="9" type="primary">LOC111138035</name>
</gene>
<dbReference type="SUPFAM" id="SSF47473">
    <property type="entry name" value="EF-hand"/>
    <property type="match status" value="1"/>
</dbReference>
<evidence type="ECO:0000256" key="4">
    <source>
        <dbReference type="ARBA" id="ARBA00023179"/>
    </source>
</evidence>
<dbReference type="AlphaFoldDB" id="A0A8B8F000"/>
<dbReference type="Gene3D" id="1.10.238.10">
    <property type="entry name" value="EF-hand"/>
    <property type="match status" value="2"/>
</dbReference>
<dbReference type="PANTHER" id="PTHR23048:SF33">
    <property type="entry name" value="MYOSIN LIGHT CHAIN ALKALI"/>
    <property type="match status" value="1"/>
</dbReference>
<evidence type="ECO:0000259" key="7">
    <source>
        <dbReference type="PROSITE" id="PS50222"/>
    </source>
</evidence>
<keyword evidence="8" id="KW-1185">Reference proteome</keyword>
<organism evidence="8 9">
    <name type="scientific">Crassostrea virginica</name>
    <name type="common">Eastern oyster</name>
    <dbReference type="NCBI Taxonomy" id="6565"/>
    <lineage>
        <taxon>Eukaryota</taxon>
        <taxon>Metazoa</taxon>
        <taxon>Spiralia</taxon>
        <taxon>Lophotrochozoa</taxon>
        <taxon>Mollusca</taxon>
        <taxon>Bivalvia</taxon>
        <taxon>Autobranchia</taxon>
        <taxon>Pteriomorphia</taxon>
        <taxon>Ostreida</taxon>
        <taxon>Ostreoidea</taxon>
        <taxon>Ostreidae</taxon>
        <taxon>Crassostrea</taxon>
    </lineage>
</organism>
<dbReference type="Pfam" id="PF13499">
    <property type="entry name" value="EF-hand_7"/>
    <property type="match status" value="1"/>
</dbReference>
<dbReference type="KEGG" id="cvn:111138035"/>
<dbReference type="InterPro" id="IPR050230">
    <property type="entry name" value="CALM/Myosin/TropC-like"/>
</dbReference>
<evidence type="ECO:0000256" key="1">
    <source>
        <dbReference type="ARBA" id="ARBA00022737"/>
    </source>
</evidence>
<dbReference type="Proteomes" id="UP000694844">
    <property type="component" value="Chromosome 5"/>
</dbReference>
<dbReference type="CDD" id="cd00051">
    <property type="entry name" value="EFh"/>
    <property type="match status" value="1"/>
</dbReference>
<dbReference type="RefSeq" id="XP_022345517.1">
    <property type="nucleotide sequence ID" value="XM_022489809.1"/>
</dbReference>
<protein>
    <recommendedName>
        <fullName evidence="6">Sulfhydryl light chain</fullName>
    </recommendedName>
</protein>
<dbReference type="InterPro" id="IPR002048">
    <property type="entry name" value="EF_hand_dom"/>
</dbReference>
<feature type="domain" description="EF-hand" evidence="7">
    <location>
        <begin position="83"/>
        <end position="118"/>
    </location>
</feature>
<evidence type="ECO:0000256" key="6">
    <source>
        <dbReference type="ARBA" id="ARBA00078496"/>
    </source>
</evidence>
<evidence type="ECO:0000256" key="2">
    <source>
        <dbReference type="ARBA" id="ARBA00023123"/>
    </source>
</evidence>
<reference evidence="9" key="1">
    <citation type="submission" date="2025-08" db="UniProtKB">
        <authorList>
            <consortium name="RefSeq"/>
        </authorList>
    </citation>
    <scope>IDENTIFICATION</scope>
    <source>
        <tissue evidence="9">Whole sample</tissue>
    </source>
</reference>
<dbReference type="SMART" id="SM00054">
    <property type="entry name" value="EFh"/>
    <property type="match status" value="1"/>
</dbReference>
<evidence type="ECO:0000256" key="3">
    <source>
        <dbReference type="ARBA" id="ARBA00023175"/>
    </source>
</evidence>
<dbReference type="GeneID" id="111138035"/>
<dbReference type="InterPro" id="IPR011992">
    <property type="entry name" value="EF-hand-dom_pair"/>
</dbReference>
<accession>A0A8B8F000</accession>
<dbReference type="GO" id="GO:0005509">
    <property type="term" value="F:calcium ion binding"/>
    <property type="evidence" value="ECO:0007669"/>
    <property type="project" value="InterPro"/>
</dbReference>
<dbReference type="PROSITE" id="PS50222">
    <property type="entry name" value="EF_HAND_2"/>
    <property type="match status" value="1"/>
</dbReference>
<comment type="function">
    <text evidence="5">In molluscan muscle, calcium regulation is associated with myosin rather than with actin. Muscle myosin contains two types of light chains: the catalytic light chain, essential for ATPase activity, and the regulatory light chain, a calcium-binding protein responsible for Ca(2+) dependent binding and Ca(2+) dependent Mg-ATPase activity.</text>
</comment>
<dbReference type="PANTHER" id="PTHR23048">
    <property type="entry name" value="MYOSIN LIGHT CHAIN 1, 3"/>
    <property type="match status" value="1"/>
</dbReference>
<keyword evidence="4" id="KW-0514">Muscle protein</keyword>
<sequence length="163" mass="18695">MSGSDLPDIEDMREVFDLFDFWDGRDGLIDAVKVGDLLRCCGFNPTNALVYKNGGTRRSGEKQYNMEEFLSIVRQVVKERDTGSFKEFMEAFKSFDREGQGYISLGEARHVLTSMGDRLTDEELEDILQSIDLDVDYEGNIKYEDFIKKVMKGPPEGKPEFTY</sequence>
<evidence type="ECO:0000313" key="9">
    <source>
        <dbReference type="RefSeq" id="XP_022345517.1"/>
    </source>
</evidence>
<keyword evidence="3" id="KW-0505">Motor protein</keyword>
<keyword evidence="1" id="KW-0677">Repeat</keyword>
<evidence type="ECO:0000313" key="8">
    <source>
        <dbReference type="Proteomes" id="UP000694844"/>
    </source>
</evidence>
<dbReference type="FunFam" id="1.10.238.10:FF:000003">
    <property type="entry name" value="Calmodulin A"/>
    <property type="match status" value="1"/>
</dbReference>
<dbReference type="GO" id="GO:0005859">
    <property type="term" value="C:muscle myosin complex"/>
    <property type="evidence" value="ECO:0007669"/>
    <property type="project" value="TreeGrafter"/>
</dbReference>
<dbReference type="OrthoDB" id="26525at2759"/>
<evidence type="ECO:0000256" key="5">
    <source>
        <dbReference type="ARBA" id="ARBA00049593"/>
    </source>
</evidence>